<dbReference type="EMBL" id="CASHTH010000985">
    <property type="protein sequence ID" value="CAI8009670.1"/>
    <property type="molecule type" value="Genomic_DNA"/>
</dbReference>
<feature type="non-terminal residue" evidence="2">
    <location>
        <position position="1"/>
    </location>
</feature>
<organism evidence="2 3">
    <name type="scientific">Geodia barretti</name>
    <name type="common">Barrett's horny sponge</name>
    <dbReference type="NCBI Taxonomy" id="519541"/>
    <lineage>
        <taxon>Eukaryota</taxon>
        <taxon>Metazoa</taxon>
        <taxon>Porifera</taxon>
        <taxon>Demospongiae</taxon>
        <taxon>Heteroscleromorpha</taxon>
        <taxon>Tetractinellida</taxon>
        <taxon>Astrophorina</taxon>
        <taxon>Geodiidae</taxon>
        <taxon>Geodia</taxon>
    </lineage>
</organism>
<feature type="signal peptide" evidence="1">
    <location>
        <begin position="1"/>
        <end position="24"/>
    </location>
</feature>
<feature type="chain" id="PRO_5041459047" evidence="1">
    <location>
        <begin position="25"/>
        <end position="135"/>
    </location>
</feature>
<name>A0AA35WCJ1_GEOBA</name>
<comment type="caution">
    <text evidence="2">The sequence shown here is derived from an EMBL/GenBank/DDBJ whole genome shotgun (WGS) entry which is preliminary data.</text>
</comment>
<evidence type="ECO:0000313" key="2">
    <source>
        <dbReference type="EMBL" id="CAI8009670.1"/>
    </source>
</evidence>
<keyword evidence="3" id="KW-1185">Reference proteome</keyword>
<keyword evidence="1" id="KW-0732">Signal</keyword>
<accession>A0AA35WCJ1</accession>
<dbReference type="Proteomes" id="UP001174909">
    <property type="component" value="Unassembled WGS sequence"/>
</dbReference>
<gene>
    <name evidence="2" type="ORF">GBAR_LOCUS6457</name>
</gene>
<protein>
    <submittedName>
        <fullName evidence="2">Uncharacterized protein</fullName>
    </submittedName>
</protein>
<evidence type="ECO:0000256" key="1">
    <source>
        <dbReference type="SAM" id="SignalP"/>
    </source>
</evidence>
<dbReference type="AlphaFoldDB" id="A0AA35WCJ1"/>
<proteinExistence type="predicted"/>
<reference evidence="2" key="1">
    <citation type="submission" date="2023-03" db="EMBL/GenBank/DDBJ databases">
        <authorList>
            <person name="Steffen K."/>
            <person name="Cardenas P."/>
        </authorList>
    </citation>
    <scope>NUCLEOTIDE SEQUENCE</scope>
</reference>
<evidence type="ECO:0000313" key="3">
    <source>
        <dbReference type="Proteomes" id="UP001174909"/>
    </source>
</evidence>
<sequence>MALTRGVLLALVLQLLFLQSTVISANVDCLPSDNNFCRCSTSNITLDIADMGLSFPALTFQDNGKYNITYTPCYVQLCGNDTSSALCQLDTEIMAYYSLGTYTNFQWTITDFNPLEFMIQYDGGTEASAARRHTN</sequence>